<dbReference type="InterPro" id="IPR001296">
    <property type="entry name" value="Glyco_trans_1"/>
</dbReference>
<dbReference type="Pfam" id="PF13439">
    <property type="entry name" value="Glyco_transf_4"/>
    <property type="match status" value="1"/>
</dbReference>
<dbReference type="InterPro" id="IPR028098">
    <property type="entry name" value="Glyco_trans_4-like_N"/>
</dbReference>
<reference evidence="7 8" key="1">
    <citation type="submission" date="2014-11" db="EMBL/GenBank/DDBJ databases">
        <authorList>
            <person name="Zhu J."/>
            <person name="Qi W."/>
            <person name="Song R."/>
        </authorList>
    </citation>
    <scope>NUCLEOTIDE SEQUENCE [LARGE SCALE GENOMIC DNA]</scope>
</reference>
<dbReference type="Gene3D" id="3.20.20.80">
    <property type="entry name" value="Glycosidases"/>
    <property type="match status" value="2"/>
</dbReference>
<accession>A0A0G4EG74</accession>
<feature type="compositionally biased region" description="Low complexity" evidence="2">
    <location>
        <begin position="165"/>
        <end position="184"/>
    </location>
</feature>
<dbReference type="Pfam" id="PF00534">
    <property type="entry name" value="Glycos_transf_1"/>
    <property type="match status" value="1"/>
</dbReference>
<dbReference type="Pfam" id="PF02922">
    <property type="entry name" value="CBM_48"/>
    <property type="match status" value="1"/>
</dbReference>
<evidence type="ECO:0000313" key="8">
    <source>
        <dbReference type="Proteomes" id="UP000041254"/>
    </source>
</evidence>
<dbReference type="SUPFAM" id="SSF81296">
    <property type="entry name" value="E set domains"/>
    <property type="match status" value="1"/>
</dbReference>
<sequence>MGDLRDQYISKIPSSAFLTLAPDLLKEGSVYVAQLSTVDGGRDAFITEARSLVIENDEATTHVDVLQNLEDPSQWMVIEAYKRGGGPARDAQGKLSGFLKRTEKLMSVPEDMSELEMMVESPDLAEKRDLTTVYLEQVQCKPGIGMDDKLIEATRTLSRAVGGHTTAPDTPSTTTTTSPASTMANGSKPDALRVVPPSPGTIAALEMVRDKANRFIFSLFLHCRSANDAMEIRQGRDFQAWAEAVAPYLDGGAKVYYYRSVIPSADKSPIPVRAAVPSAELKRLPVRDSSYWEPQSDGTAVIMDDENLLPYSDELKKRYQSYLDYKNAIVEKEGSLERFAQGYRLYGFNRVEGGSRGKGWLLREWLPAAKAVTLMGDFNDWNRESHPLVSDDFGRWTLFLPDDRKTGEWALQHKCKVKLHIQGSDDEWFDRIPAWTRLAWHSATTNLFDAIIWTPKTPEKYTPKHPRPPRPSTLKIYEAHVGVSSLEEKIGTYVEFIDEVLPRVARLGYNAILLIGVQEHAYYASMGFHPTNLFAPSSRFGSPEELKQLIDIAHGYGLVVMMDVVHCHVSTNALDGLNLMDGSEGCYLHEGLRGLNPAWDCRLFNYKQWEVTRFLLSNLRYFIDEFMVDGFRFVGVTSMIYKHQGICAKFTGDYAQYFGFDSDEEAITYLTLANELVHTLLPDHGITIAEETSNIPTLCKPVAKGGIGFDYRLAMEKANAWRLLAKRRRDEEWDFEELVQTLTGRRKGEKCITMVESKEQCLTAKRPLLVAMFAWESLHTHAVGGVAPHVTELAAGLQRLGHEVHVFVRTTQGGNSHRVFYGVHYHECQFGQNNDFVQEMVNMCDSFVWSMDQSENFMNETYQITHAHDWLAGKALAKAKLSGHRAVMTMHSTEFGRCGNNAYGGQSGRIRDIEAEACHVSDRVICVSGVLAQEVVGQYGIHEGKIKVIYNGIHAEQFDGEEDAGAIKGKYGIGAMEPTILFVGRMAVQKGPDLLVEAIPMILNMRNDCKFLMVGDGHMKAGLEGRTQQLGVGHAVRWLGKKGGGELKSLFKACDAVVVPSRNEPFGIVVLEAWSASKPVVATTCGGPRDFVSPDNDGWLVDPEPGSIAWGVCEILKNFAHSQWMGTRGRVKAAFNFSWDTIARQTRDVYYEQMNRHDAPYASYHLGDATLAHVLMGSAMYNNMGVFDPNEGAARGLALHKMIRLFGCGLGGDGYMTFMGNEFGHPEWIDMPRAGNGWSHSHARRRWDLADNKDLKFKNFEFFEACLLRWESKLQWMAAPSEKLIVCMPSDKVVAFERGPCLFLFNFHPTAWYSQYRIGTSSTTPLLAALDTDEGRFGGLDRHQDAHLKPFPIGEGWNECDGSILVDLPARTGLVLAPVDVLEKARRTAVKGEEVLAMDVDDFVSSLPRWKIRANGAAPATSGSVGTAIKGGVSSMPVGGVRPMKNGF</sequence>
<dbReference type="VEuPathDB" id="CryptoDB:Vbra_11534"/>
<evidence type="ECO:0000256" key="2">
    <source>
        <dbReference type="SAM" id="MobiDB-lite"/>
    </source>
</evidence>
<keyword evidence="8" id="KW-1185">Reference proteome</keyword>
<dbReference type="SUPFAM" id="SSF51445">
    <property type="entry name" value="(Trans)glycosidases"/>
    <property type="match status" value="2"/>
</dbReference>
<dbReference type="OMA" id="RCGNNAY"/>
<dbReference type="InterPro" id="IPR014756">
    <property type="entry name" value="Ig_E-set"/>
</dbReference>
<dbReference type="SUPFAM" id="SSF53756">
    <property type="entry name" value="UDP-Glycosyltransferase/glycogen phosphorylase"/>
    <property type="match status" value="1"/>
</dbReference>
<dbReference type="STRING" id="1169540.A0A0G4EG74"/>
<evidence type="ECO:0000313" key="7">
    <source>
        <dbReference type="EMBL" id="CEL94386.1"/>
    </source>
</evidence>
<dbReference type="GO" id="GO:0005737">
    <property type="term" value="C:cytoplasm"/>
    <property type="evidence" value="ECO:0007669"/>
    <property type="project" value="TreeGrafter"/>
</dbReference>
<feature type="domain" description="Glycosyltransferase subfamily 4-like N-terminal" evidence="6">
    <location>
        <begin position="783"/>
        <end position="956"/>
    </location>
</feature>
<keyword evidence="1" id="KW-0808">Transferase</keyword>
<dbReference type="InterPro" id="IPR017853">
    <property type="entry name" value="GH"/>
</dbReference>
<dbReference type="CDD" id="cd03801">
    <property type="entry name" value="GT4_PimA-like"/>
    <property type="match status" value="1"/>
</dbReference>
<evidence type="ECO:0000259" key="6">
    <source>
        <dbReference type="Pfam" id="PF13439"/>
    </source>
</evidence>
<evidence type="ECO:0000256" key="1">
    <source>
        <dbReference type="ARBA" id="ARBA00022676"/>
    </source>
</evidence>
<dbReference type="Gene3D" id="3.40.50.2000">
    <property type="entry name" value="Glycogen Phosphorylase B"/>
    <property type="match status" value="1"/>
</dbReference>
<dbReference type="PANTHER" id="PTHR43651:SF3">
    <property type="entry name" value="1,4-ALPHA-GLUCAN-BRANCHING ENZYME"/>
    <property type="match status" value="1"/>
</dbReference>
<feature type="domain" description="Glycoside hydrolase family 13 N-terminal" evidence="5">
    <location>
        <begin position="346"/>
        <end position="435"/>
    </location>
</feature>
<protein>
    <submittedName>
        <fullName evidence="7">Uncharacterized protein</fullName>
    </submittedName>
</protein>
<evidence type="ECO:0000259" key="3">
    <source>
        <dbReference type="Pfam" id="PF00534"/>
    </source>
</evidence>
<dbReference type="GO" id="GO:0003844">
    <property type="term" value="F:1,4-alpha-glucan branching enzyme activity"/>
    <property type="evidence" value="ECO:0007669"/>
    <property type="project" value="UniProtKB-EC"/>
</dbReference>
<dbReference type="InterPro" id="IPR004193">
    <property type="entry name" value="Glyco_hydro_13_N"/>
</dbReference>
<dbReference type="InterPro" id="IPR013783">
    <property type="entry name" value="Ig-like_fold"/>
</dbReference>
<gene>
    <name evidence="7" type="ORF">Vbra_11534</name>
</gene>
<evidence type="ECO:0000259" key="4">
    <source>
        <dbReference type="Pfam" id="PF02806"/>
    </source>
</evidence>
<organism evidence="7 8">
    <name type="scientific">Vitrella brassicaformis (strain CCMP3155)</name>
    <dbReference type="NCBI Taxonomy" id="1169540"/>
    <lineage>
        <taxon>Eukaryota</taxon>
        <taxon>Sar</taxon>
        <taxon>Alveolata</taxon>
        <taxon>Colpodellida</taxon>
        <taxon>Vitrellaceae</taxon>
        <taxon>Vitrella</taxon>
    </lineage>
</organism>
<keyword evidence="1" id="KW-0328">Glycosyltransferase</keyword>
<feature type="region of interest" description="Disordered" evidence="2">
    <location>
        <begin position="161"/>
        <end position="190"/>
    </location>
</feature>
<dbReference type="CDD" id="cd02854">
    <property type="entry name" value="E_set_GBE_euk_N"/>
    <property type="match status" value="1"/>
</dbReference>
<dbReference type="GO" id="GO:0005978">
    <property type="term" value="P:glycogen biosynthetic process"/>
    <property type="evidence" value="ECO:0007669"/>
    <property type="project" value="TreeGrafter"/>
</dbReference>
<feature type="domain" description="Alpha-amylase/branching enzyme C-terminal all beta" evidence="4">
    <location>
        <begin position="1291"/>
        <end position="1378"/>
    </location>
</feature>
<name>A0A0G4EG74_VITBC</name>
<dbReference type="GO" id="GO:0043169">
    <property type="term" value="F:cation binding"/>
    <property type="evidence" value="ECO:0007669"/>
    <property type="project" value="InterPro"/>
</dbReference>
<dbReference type="PhylomeDB" id="A0A0G4EG74"/>
<dbReference type="Pfam" id="PF02806">
    <property type="entry name" value="Alpha-amylase_C"/>
    <property type="match status" value="1"/>
</dbReference>
<dbReference type="OrthoDB" id="448263at2759"/>
<dbReference type="Gene3D" id="2.60.40.1180">
    <property type="entry name" value="Golgi alpha-mannosidase II"/>
    <property type="match status" value="1"/>
</dbReference>
<dbReference type="Proteomes" id="UP000041254">
    <property type="component" value="Unassembled WGS sequence"/>
</dbReference>
<evidence type="ECO:0000259" key="5">
    <source>
        <dbReference type="Pfam" id="PF02922"/>
    </source>
</evidence>
<dbReference type="PANTHER" id="PTHR43651">
    <property type="entry name" value="1,4-ALPHA-GLUCAN-BRANCHING ENZYME"/>
    <property type="match status" value="1"/>
</dbReference>
<dbReference type="EMBL" id="CDMY01000218">
    <property type="protein sequence ID" value="CEL94386.1"/>
    <property type="molecule type" value="Genomic_DNA"/>
</dbReference>
<feature type="domain" description="Glycosyl transferase family 1" evidence="3">
    <location>
        <begin position="967"/>
        <end position="1130"/>
    </location>
</feature>
<proteinExistence type="predicted"/>
<dbReference type="SUPFAM" id="SSF51011">
    <property type="entry name" value="Glycosyl hydrolase domain"/>
    <property type="match status" value="1"/>
</dbReference>
<dbReference type="InterPro" id="IPR013780">
    <property type="entry name" value="Glyco_hydro_b"/>
</dbReference>
<dbReference type="InParanoid" id="A0A0G4EG74"/>
<dbReference type="InterPro" id="IPR006048">
    <property type="entry name" value="A-amylase/branching_C"/>
</dbReference>
<dbReference type="Gene3D" id="2.60.40.10">
    <property type="entry name" value="Immunoglobulins"/>
    <property type="match status" value="1"/>
</dbReference>
<dbReference type="GO" id="GO:0004553">
    <property type="term" value="F:hydrolase activity, hydrolyzing O-glycosyl compounds"/>
    <property type="evidence" value="ECO:0007669"/>
    <property type="project" value="InterPro"/>
</dbReference>